<dbReference type="PANTHER" id="PTHR14859">
    <property type="entry name" value="CALCOFLUOR WHITE HYPERSENSITIVE PROTEIN PRECURSOR"/>
    <property type="match status" value="1"/>
</dbReference>
<dbReference type="GO" id="GO:0003824">
    <property type="term" value="F:catalytic activity"/>
    <property type="evidence" value="ECO:0007669"/>
    <property type="project" value="InterPro"/>
</dbReference>
<name>A0A2S0I811_9BURK</name>
<dbReference type="Gene3D" id="3.60.10.10">
    <property type="entry name" value="Endonuclease/exonuclease/phosphatase"/>
    <property type="match status" value="1"/>
</dbReference>
<dbReference type="InterPro" id="IPR051916">
    <property type="entry name" value="GPI-anchor_lipid_remodeler"/>
</dbReference>
<feature type="domain" description="Endonuclease/exonuclease/phosphatase" evidence="1">
    <location>
        <begin position="32"/>
        <end position="246"/>
    </location>
</feature>
<protein>
    <recommendedName>
        <fullName evidence="1">Endonuclease/exonuclease/phosphatase domain-containing protein</fullName>
    </recommendedName>
</protein>
<dbReference type="GO" id="GO:0006506">
    <property type="term" value="P:GPI anchor biosynthetic process"/>
    <property type="evidence" value="ECO:0007669"/>
    <property type="project" value="TreeGrafter"/>
</dbReference>
<proteinExistence type="predicted"/>
<dbReference type="Proteomes" id="UP000239477">
    <property type="component" value="Chromosome"/>
</dbReference>
<dbReference type="RefSeq" id="WP_105238895.1">
    <property type="nucleotide sequence ID" value="NZ_CP023270.1"/>
</dbReference>
<sequence>MPASHSLDTTTLTVLTVNTHKGFTSFNRRFMLHDLREALRTASPDVVFLQEVLGEHQTHAGRHESWPAQSQYEFLADTLWTDFAYGQNAVYPEGHHGNAILSRYPIESHHNHDVSVDGHEGRGLLHCVLRPPALASPIHAICVHLGLLERHRGEQLRHLCKLVSNDVPADEPLLIAGDFNDWRLRADALMRDCGTAEVFTSRLGRPARTFPARWPLLRLDRIYVRNVRDWQPVPLASRVWSRLSDHVPICAEIAL</sequence>
<evidence type="ECO:0000259" key="1">
    <source>
        <dbReference type="Pfam" id="PF03372"/>
    </source>
</evidence>
<dbReference type="SUPFAM" id="SSF56219">
    <property type="entry name" value="DNase I-like"/>
    <property type="match status" value="1"/>
</dbReference>
<evidence type="ECO:0000313" key="3">
    <source>
        <dbReference type="Proteomes" id="UP000239477"/>
    </source>
</evidence>
<gene>
    <name evidence="2" type="ORF">CLM73_13680</name>
</gene>
<dbReference type="AlphaFoldDB" id="A0A2S0I811"/>
<dbReference type="GO" id="GO:0016020">
    <property type="term" value="C:membrane"/>
    <property type="evidence" value="ECO:0007669"/>
    <property type="project" value="GOC"/>
</dbReference>
<dbReference type="InterPro" id="IPR036691">
    <property type="entry name" value="Endo/exonu/phosph_ase_sf"/>
</dbReference>
<dbReference type="EMBL" id="CP023270">
    <property type="protein sequence ID" value="AVJ28084.1"/>
    <property type="molecule type" value="Genomic_DNA"/>
</dbReference>
<organism evidence="2 3">
    <name type="scientific">Achromobacter spanius</name>
    <dbReference type="NCBI Taxonomy" id="217203"/>
    <lineage>
        <taxon>Bacteria</taxon>
        <taxon>Pseudomonadati</taxon>
        <taxon>Pseudomonadota</taxon>
        <taxon>Betaproteobacteria</taxon>
        <taxon>Burkholderiales</taxon>
        <taxon>Alcaligenaceae</taxon>
        <taxon>Achromobacter</taxon>
    </lineage>
</organism>
<dbReference type="InterPro" id="IPR005135">
    <property type="entry name" value="Endo/exonuclease/phosphatase"/>
</dbReference>
<dbReference type="OrthoDB" id="9793162at2"/>
<dbReference type="Pfam" id="PF03372">
    <property type="entry name" value="Exo_endo_phos"/>
    <property type="match status" value="1"/>
</dbReference>
<reference evidence="2 3" key="1">
    <citation type="submission" date="2017-09" db="EMBL/GenBank/DDBJ databases">
        <title>Genomic, metabolic, and phenotypic characteristics of bacterial isolates from the natural microbiome of the model nematode Caenorhabditis elegans.</title>
        <authorList>
            <person name="Zimmermann J."/>
            <person name="Obeng N."/>
            <person name="Yang W."/>
            <person name="Obeng O."/>
            <person name="Kissoyan K."/>
            <person name="Pees B."/>
            <person name="Dirksen P."/>
            <person name="Hoppner M."/>
            <person name="Franke A."/>
            <person name="Rosenstiel P."/>
            <person name="Leippe M."/>
            <person name="Dierking K."/>
            <person name="Kaleta C."/>
            <person name="Schulenburg H."/>
        </authorList>
    </citation>
    <scope>NUCLEOTIDE SEQUENCE [LARGE SCALE GENOMIC DNA]</scope>
    <source>
        <strain evidence="2 3">MYb73</strain>
    </source>
</reference>
<accession>A0A2S0I811</accession>
<evidence type="ECO:0000313" key="2">
    <source>
        <dbReference type="EMBL" id="AVJ28084.1"/>
    </source>
</evidence>
<dbReference type="PANTHER" id="PTHR14859:SF1">
    <property type="entry name" value="PGAP2-INTERACTING PROTEIN"/>
    <property type="match status" value="1"/>
</dbReference>
<keyword evidence="3" id="KW-1185">Reference proteome</keyword>